<dbReference type="AlphaFoldDB" id="Q2W799"/>
<proteinExistence type="predicted"/>
<dbReference type="HOGENOM" id="CLU_057477_0_0_5"/>
<name>Q2W799_PARM1</name>
<dbReference type="KEGG" id="mag:amb1472"/>
<organism evidence="1 2">
    <name type="scientific">Paramagnetospirillum magneticum (strain ATCC 700264 / AMB-1)</name>
    <name type="common">Magnetospirillum magneticum</name>
    <dbReference type="NCBI Taxonomy" id="342108"/>
    <lineage>
        <taxon>Bacteria</taxon>
        <taxon>Pseudomonadati</taxon>
        <taxon>Pseudomonadota</taxon>
        <taxon>Alphaproteobacteria</taxon>
        <taxon>Rhodospirillales</taxon>
        <taxon>Magnetospirillaceae</taxon>
        <taxon>Paramagnetospirillum</taxon>
    </lineage>
</organism>
<evidence type="ECO:0000313" key="1">
    <source>
        <dbReference type="EMBL" id="BAE50276.1"/>
    </source>
</evidence>
<evidence type="ECO:0000313" key="2">
    <source>
        <dbReference type="Proteomes" id="UP000007058"/>
    </source>
</evidence>
<keyword evidence="2" id="KW-1185">Reference proteome</keyword>
<sequence>MLPVIKKAGRLLASERRMTINICHVGYNEHKPIFDDVIDSLRSAFCRLGVPHRYSLNYVDPGAINLMIGHVSFIEKRELPPGGLKNTIIFQLESLTEGSLLEKCPYYIELLRQATQIWDYSPTNVAFLNSQGIHTAIHVPIGHDPILERIDHVENRDIDVLFYGAKMPRRTAILQSLINAGYKVEHIFGVYGGKRDGYIARSKIVINIHQFDKQVVEEVRLSYLLANRCFVVSEVADRDPYDGGVVFVPYDKLVETCAHYLNPASKAERDRLAERGHQAIQAYPFWRGVRAALLAKGGFPQLAQERAEWGQYWTTPA</sequence>
<reference evidence="1 2" key="1">
    <citation type="journal article" date="2005" name="DNA Res.">
        <title>Complete genome sequence of the facultative anaerobic magnetotactic bacterium Magnetospirillum sp. strain AMB-1.</title>
        <authorList>
            <person name="Matsunaga T."/>
            <person name="Okamura Y."/>
            <person name="Fukuda Y."/>
            <person name="Wahyudi A.T."/>
            <person name="Murase Y."/>
            <person name="Takeyama H."/>
        </authorList>
    </citation>
    <scope>NUCLEOTIDE SEQUENCE [LARGE SCALE GENOMIC DNA]</scope>
    <source>
        <strain evidence="2">ATCC 700264 / AMB-1</strain>
    </source>
</reference>
<evidence type="ECO:0008006" key="3">
    <source>
        <dbReference type="Google" id="ProtNLM"/>
    </source>
</evidence>
<accession>Q2W799</accession>
<dbReference type="STRING" id="342108.amb1472"/>
<dbReference type="EMBL" id="AP007255">
    <property type="protein sequence ID" value="BAE50276.1"/>
    <property type="molecule type" value="Genomic_DNA"/>
</dbReference>
<dbReference type="Proteomes" id="UP000007058">
    <property type="component" value="Chromosome"/>
</dbReference>
<protein>
    <recommendedName>
        <fullName evidence="3">Glycosyltransferase</fullName>
    </recommendedName>
</protein>
<gene>
    <name evidence="1" type="ordered locus">amb1472</name>
</gene>